<feature type="compositionally biased region" description="Basic and acidic residues" evidence="1">
    <location>
        <begin position="213"/>
        <end position="237"/>
    </location>
</feature>
<dbReference type="VEuPathDB" id="CryptoDB:Cvel_24567"/>
<reference evidence="2" key="1">
    <citation type="submission" date="2014-11" db="EMBL/GenBank/DDBJ databases">
        <authorList>
            <person name="Otto D Thomas"/>
            <person name="Naeem Raeece"/>
        </authorList>
    </citation>
    <scope>NUCLEOTIDE SEQUENCE</scope>
</reference>
<protein>
    <submittedName>
        <fullName evidence="2">Uncharacterized protein</fullName>
    </submittedName>
</protein>
<feature type="compositionally biased region" description="Low complexity" evidence="1">
    <location>
        <begin position="50"/>
        <end position="59"/>
    </location>
</feature>
<dbReference type="AlphaFoldDB" id="A0A0G4H3K9"/>
<evidence type="ECO:0000313" key="2">
    <source>
        <dbReference type="EMBL" id="CEM38299.1"/>
    </source>
</evidence>
<accession>A0A0G4H3K9</accession>
<sequence>MTKLGNQQKGVLIDCVNGLLAFIGTELAGEICYITHVVHEQRRKEKGNRSSSGVFSSSSHYAAPQGDSASPLELPKTGTEAYESARQHVDELWEKVVAETNNKADNARWFDLPKSAEVQEILRWRKNHPINIKLPGDKPAASSRKVFCAAYRAVLRARTILAAKTERVAAVSARTEQVAAPSKKTEKASASSKKTEKASALSKKTEQVAAPSKKTEKASAPSKKTEKASTPSKKTEKASAPSKMTEQVAAPSKKTEKGAAPPKKKR</sequence>
<organism evidence="2">
    <name type="scientific">Chromera velia CCMP2878</name>
    <dbReference type="NCBI Taxonomy" id="1169474"/>
    <lineage>
        <taxon>Eukaryota</taxon>
        <taxon>Sar</taxon>
        <taxon>Alveolata</taxon>
        <taxon>Colpodellida</taxon>
        <taxon>Chromeraceae</taxon>
        <taxon>Chromera</taxon>
    </lineage>
</organism>
<gene>
    <name evidence="2" type="ORF">Cvel_24567</name>
</gene>
<feature type="region of interest" description="Disordered" evidence="1">
    <location>
        <begin position="42"/>
        <end position="75"/>
    </location>
</feature>
<feature type="region of interest" description="Disordered" evidence="1">
    <location>
        <begin position="171"/>
        <end position="266"/>
    </location>
</feature>
<name>A0A0G4H3K9_9ALVE</name>
<dbReference type="EMBL" id="CDMZ01001845">
    <property type="protein sequence ID" value="CEM38299.1"/>
    <property type="molecule type" value="Genomic_DNA"/>
</dbReference>
<feature type="compositionally biased region" description="Basic and acidic residues" evidence="1">
    <location>
        <begin position="183"/>
        <end position="197"/>
    </location>
</feature>
<proteinExistence type="predicted"/>
<evidence type="ECO:0000256" key="1">
    <source>
        <dbReference type="SAM" id="MobiDB-lite"/>
    </source>
</evidence>